<protein>
    <recommendedName>
        <fullName evidence="4">DNA-binding protein</fullName>
    </recommendedName>
</protein>
<comment type="caution">
    <text evidence="2">The sequence shown here is derived from an EMBL/GenBank/DDBJ whole genome shotgun (WGS) entry which is preliminary data.</text>
</comment>
<accession>A0ABU2ET31</accession>
<proteinExistence type="predicted"/>
<feature type="region of interest" description="Disordered" evidence="1">
    <location>
        <begin position="75"/>
        <end position="116"/>
    </location>
</feature>
<evidence type="ECO:0000313" key="2">
    <source>
        <dbReference type="EMBL" id="MDR9850882.1"/>
    </source>
</evidence>
<evidence type="ECO:0000256" key="1">
    <source>
        <dbReference type="SAM" id="MobiDB-lite"/>
    </source>
</evidence>
<organism evidence="2 3">
    <name type="scientific">Herbaspirillum huttiense subsp. lycopersici</name>
    <dbReference type="NCBI Taxonomy" id="3074428"/>
    <lineage>
        <taxon>Bacteria</taxon>
        <taxon>Pseudomonadati</taxon>
        <taxon>Pseudomonadota</taxon>
        <taxon>Betaproteobacteria</taxon>
        <taxon>Burkholderiales</taxon>
        <taxon>Oxalobacteraceae</taxon>
        <taxon>Herbaspirillum</taxon>
    </lineage>
</organism>
<sequence length="116" mass="12656">MQQISTLDLVLRSSGGALLVPLKKTADILGLEPQTIRNRLCTKTFELVPVRIGRMNYFRIADIASLIDATIAKSCDKPKRGRPPKSASKSLLRAAEMKKSPSSPMDGRHPTAGARQ</sequence>
<dbReference type="EMBL" id="JAVLSJ010000012">
    <property type="protein sequence ID" value="MDR9850882.1"/>
    <property type="molecule type" value="Genomic_DNA"/>
</dbReference>
<dbReference type="Proteomes" id="UP001246576">
    <property type="component" value="Unassembled WGS sequence"/>
</dbReference>
<reference evidence="2" key="1">
    <citation type="submission" date="2023-09" db="EMBL/GenBank/DDBJ databases">
        <title>Description of first Herbaspirillum huttiense subsp. nephrolepsisexaltata and Herbaspirillum huttiense subsp. lycopersicon.</title>
        <authorList>
            <person name="Poudel M."/>
            <person name="Sharma A."/>
            <person name="Goss E."/>
            <person name="Tapia J.H."/>
            <person name="Harmon C.M."/>
            <person name="Jones J.B."/>
        </authorList>
    </citation>
    <scope>NUCLEOTIDE SEQUENCE</scope>
    <source>
        <strain evidence="2">SE1</strain>
    </source>
</reference>
<evidence type="ECO:0000313" key="3">
    <source>
        <dbReference type="Proteomes" id="UP001246576"/>
    </source>
</evidence>
<gene>
    <name evidence="2" type="ORF">RI048_21810</name>
</gene>
<evidence type="ECO:0008006" key="4">
    <source>
        <dbReference type="Google" id="ProtNLM"/>
    </source>
</evidence>
<keyword evidence="3" id="KW-1185">Reference proteome</keyword>
<dbReference type="RefSeq" id="WP_310841203.1">
    <property type="nucleotide sequence ID" value="NZ_JAVLSJ010000012.1"/>
</dbReference>
<name>A0ABU2ET31_9BURK</name>